<keyword evidence="2" id="KW-1185">Reference proteome</keyword>
<sequence>MNKIPIYFFPGMSSTSVIFDKLTLDNSKYDLIFLEWLPIEMSENLDDYVKRYLPFIKHENPVLIGVSFGGIIAQEISKLISVHKTIIISSVRSNTEFSKFFHFLKNSKLYKLIPTGYTDNVLAIYKKFVPEKKKKRLELYNKYLPLRDKDYLKWCIREILNWKQKEPLENVIQIHGTKDEVFPIKNIKNTIIIPNGNHAMIIIKYKWFNEHLDKLIHLK</sequence>
<protein>
    <submittedName>
        <fullName evidence="1">Pimeloyl-ACP methyl ester carboxylesterase</fullName>
    </submittedName>
</protein>
<dbReference type="InterPro" id="IPR029058">
    <property type="entry name" value="AB_hydrolase_fold"/>
</dbReference>
<dbReference type="STRING" id="702745.SAMN05421818_10856"/>
<proteinExistence type="predicted"/>
<name>A0A1G8DTH0_9FLAO</name>
<dbReference type="EMBL" id="FNDQ01000008">
    <property type="protein sequence ID" value="SDH60973.1"/>
    <property type="molecule type" value="Genomic_DNA"/>
</dbReference>
<reference evidence="2" key="1">
    <citation type="submission" date="2016-10" db="EMBL/GenBank/DDBJ databases">
        <authorList>
            <person name="Varghese N."/>
            <person name="Submissions S."/>
        </authorList>
    </citation>
    <scope>NUCLEOTIDE SEQUENCE [LARGE SCALE GENOMIC DNA]</scope>
    <source>
        <strain evidence="2">DSM 23313</strain>
    </source>
</reference>
<dbReference type="Proteomes" id="UP000243588">
    <property type="component" value="Unassembled WGS sequence"/>
</dbReference>
<dbReference type="AlphaFoldDB" id="A0A1G8DTH0"/>
<dbReference type="RefSeq" id="WP_090407524.1">
    <property type="nucleotide sequence ID" value="NZ_FNDQ01000008.1"/>
</dbReference>
<evidence type="ECO:0000313" key="1">
    <source>
        <dbReference type="EMBL" id="SDH60973.1"/>
    </source>
</evidence>
<organism evidence="1 2">
    <name type="scientific">Myroides phaeus</name>
    <dbReference type="NCBI Taxonomy" id="702745"/>
    <lineage>
        <taxon>Bacteria</taxon>
        <taxon>Pseudomonadati</taxon>
        <taxon>Bacteroidota</taxon>
        <taxon>Flavobacteriia</taxon>
        <taxon>Flavobacteriales</taxon>
        <taxon>Flavobacteriaceae</taxon>
        <taxon>Myroides</taxon>
    </lineage>
</organism>
<dbReference type="Gene3D" id="3.40.50.1820">
    <property type="entry name" value="alpha/beta hydrolase"/>
    <property type="match status" value="1"/>
</dbReference>
<gene>
    <name evidence="1" type="ORF">SAMN05421818_10856</name>
</gene>
<dbReference type="SUPFAM" id="SSF53474">
    <property type="entry name" value="alpha/beta-Hydrolases"/>
    <property type="match status" value="1"/>
</dbReference>
<evidence type="ECO:0000313" key="2">
    <source>
        <dbReference type="Proteomes" id="UP000243588"/>
    </source>
</evidence>
<accession>A0A1G8DTH0</accession>